<keyword evidence="2" id="KW-1185">Reference proteome</keyword>
<reference evidence="1 2" key="1">
    <citation type="submission" date="2024-09" db="EMBL/GenBank/DDBJ databases">
        <authorList>
            <person name="Sun Q."/>
            <person name="Mori K."/>
        </authorList>
    </citation>
    <scope>NUCLEOTIDE SEQUENCE [LARGE SCALE GENOMIC DNA]</scope>
    <source>
        <strain evidence="1 2">KCTC 23076</strain>
    </source>
</reference>
<dbReference type="Proteomes" id="UP001589896">
    <property type="component" value="Unassembled WGS sequence"/>
</dbReference>
<dbReference type="InterPro" id="IPR027417">
    <property type="entry name" value="P-loop_NTPase"/>
</dbReference>
<evidence type="ECO:0000313" key="1">
    <source>
        <dbReference type="EMBL" id="MFC0681617.1"/>
    </source>
</evidence>
<proteinExistence type="predicted"/>
<evidence type="ECO:0008006" key="3">
    <source>
        <dbReference type="Google" id="ProtNLM"/>
    </source>
</evidence>
<protein>
    <recommendedName>
        <fullName evidence="3">Shikimate kinase</fullName>
    </recommendedName>
</protein>
<organism evidence="1 2">
    <name type="scientific">Lysobacter korlensis</name>
    <dbReference type="NCBI Taxonomy" id="553636"/>
    <lineage>
        <taxon>Bacteria</taxon>
        <taxon>Pseudomonadati</taxon>
        <taxon>Pseudomonadota</taxon>
        <taxon>Gammaproteobacteria</taxon>
        <taxon>Lysobacterales</taxon>
        <taxon>Lysobacteraceae</taxon>
        <taxon>Lysobacter</taxon>
    </lineage>
</organism>
<dbReference type="Gene3D" id="3.40.50.300">
    <property type="entry name" value="P-loop containing nucleotide triphosphate hydrolases"/>
    <property type="match status" value="1"/>
</dbReference>
<evidence type="ECO:0000313" key="2">
    <source>
        <dbReference type="Proteomes" id="UP001589896"/>
    </source>
</evidence>
<accession>A0ABV6RXB4</accession>
<comment type="caution">
    <text evidence="1">The sequence shown here is derived from an EMBL/GenBank/DDBJ whole genome shotgun (WGS) entry which is preliminary data.</text>
</comment>
<sequence>MANYRALGYRRVIYTNTVSVLEADVLTAAMGDDPRVIRVLLTASDAVARGRLRMRHSGRELEEHVRRSDAAARRLADLAPPKTHRIATDGLRPLQVAHLILEVTGWPRTGP</sequence>
<dbReference type="EMBL" id="JBHLTG010000008">
    <property type="protein sequence ID" value="MFC0681617.1"/>
    <property type="molecule type" value="Genomic_DNA"/>
</dbReference>
<gene>
    <name evidence="1" type="ORF">ACFFGH_27625</name>
</gene>
<name>A0ABV6RXB4_9GAMM</name>
<dbReference type="RefSeq" id="WP_386674560.1">
    <property type="nucleotide sequence ID" value="NZ_JBHLTG010000008.1"/>
</dbReference>